<dbReference type="Proteomes" id="UP000265520">
    <property type="component" value="Unassembled WGS sequence"/>
</dbReference>
<evidence type="ECO:0000313" key="2">
    <source>
        <dbReference type="Proteomes" id="UP000265520"/>
    </source>
</evidence>
<evidence type="ECO:0000313" key="1">
    <source>
        <dbReference type="EMBL" id="MCI36119.1"/>
    </source>
</evidence>
<comment type="caution">
    <text evidence="1">The sequence shown here is derived from an EMBL/GenBank/DDBJ whole genome shotgun (WGS) entry which is preliminary data.</text>
</comment>
<dbReference type="AlphaFoldDB" id="A0A392RIP7"/>
<keyword evidence="2" id="KW-1185">Reference proteome</keyword>
<dbReference type="EMBL" id="LXQA010230585">
    <property type="protein sequence ID" value="MCI36119.1"/>
    <property type="molecule type" value="Genomic_DNA"/>
</dbReference>
<accession>A0A392RIP7</accession>
<reference evidence="1 2" key="1">
    <citation type="journal article" date="2018" name="Front. Plant Sci.">
        <title>Red Clover (Trifolium pratense) and Zigzag Clover (T. medium) - A Picture of Genomic Similarities and Differences.</title>
        <authorList>
            <person name="Dluhosova J."/>
            <person name="Istvanek J."/>
            <person name="Nedelnik J."/>
            <person name="Repkova J."/>
        </authorList>
    </citation>
    <scope>NUCLEOTIDE SEQUENCE [LARGE SCALE GENOMIC DNA]</scope>
    <source>
        <strain evidence="2">cv. 10/8</strain>
        <tissue evidence="1">Leaf</tissue>
    </source>
</reference>
<proteinExistence type="predicted"/>
<name>A0A392RIP7_9FABA</name>
<sequence length="104" mass="12031">TKEKVYENDMMVMHHMATGKRLNLPYVIIHNMIDVASSGSKKITLPYVMILTKVFKECEVDLRREKSFNNCKVFDLKNALHMKKEVDPTPAVGKIRKREVDPTP</sequence>
<organism evidence="1 2">
    <name type="scientific">Trifolium medium</name>
    <dbReference type="NCBI Taxonomy" id="97028"/>
    <lineage>
        <taxon>Eukaryota</taxon>
        <taxon>Viridiplantae</taxon>
        <taxon>Streptophyta</taxon>
        <taxon>Embryophyta</taxon>
        <taxon>Tracheophyta</taxon>
        <taxon>Spermatophyta</taxon>
        <taxon>Magnoliopsida</taxon>
        <taxon>eudicotyledons</taxon>
        <taxon>Gunneridae</taxon>
        <taxon>Pentapetalae</taxon>
        <taxon>rosids</taxon>
        <taxon>fabids</taxon>
        <taxon>Fabales</taxon>
        <taxon>Fabaceae</taxon>
        <taxon>Papilionoideae</taxon>
        <taxon>50 kb inversion clade</taxon>
        <taxon>NPAAA clade</taxon>
        <taxon>Hologalegina</taxon>
        <taxon>IRL clade</taxon>
        <taxon>Trifolieae</taxon>
        <taxon>Trifolium</taxon>
    </lineage>
</organism>
<protein>
    <submittedName>
        <fullName evidence="1">Uncharacterized protein</fullName>
    </submittedName>
</protein>
<feature type="non-terminal residue" evidence="1">
    <location>
        <position position="1"/>
    </location>
</feature>